<organism evidence="1 2">
    <name type="scientific">Sulfobacillus acidophilus (strain ATCC 700253 / DSM 10332 / NAL)</name>
    <dbReference type="NCBI Taxonomy" id="679936"/>
    <lineage>
        <taxon>Bacteria</taxon>
        <taxon>Bacillati</taxon>
        <taxon>Bacillota</taxon>
        <taxon>Clostridia</taxon>
        <taxon>Eubacteriales</taxon>
        <taxon>Clostridiales Family XVII. Incertae Sedis</taxon>
        <taxon>Sulfobacillus</taxon>
    </lineage>
</organism>
<accession>G8TZA4</accession>
<reference evidence="1 2" key="2">
    <citation type="journal article" date="2012" name="Stand. Genomic Sci.">
        <title>Complete genome sequence of the moderately thermophilic mineral-sulfide-oxidizing firmicute Sulfobacillus acidophilus type strain (NAL(T)).</title>
        <authorList>
            <person name="Anderson I."/>
            <person name="Chertkov O."/>
            <person name="Chen A."/>
            <person name="Saunders E."/>
            <person name="Lapidus A."/>
            <person name="Nolan M."/>
            <person name="Lucas S."/>
            <person name="Hammon N."/>
            <person name="Deshpande S."/>
            <person name="Cheng J.F."/>
            <person name="Han C."/>
            <person name="Tapia R."/>
            <person name="Goodwin L.A."/>
            <person name="Pitluck S."/>
            <person name="Liolios K."/>
            <person name="Pagani I."/>
            <person name="Ivanova N."/>
            <person name="Mikhailova N."/>
            <person name="Pati A."/>
            <person name="Palaniappan K."/>
            <person name="Land M."/>
            <person name="Pan C."/>
            <person name="Rohde M."/>
            <person name="Pukall R."/>
            <person name="Goker M."/>
            <person name="Detter J.C."/>
            <person name="Woyke T."/>
            <person name="Bristow J."/>
            <person name="Eisen J.A."/>
            <person name="Markowitz V."/>
            <person name="Hugenholtz P."/>
            <person name="Kyrpides N.C."/>
            <person name="Klenk H.P."/>
            <person name="Mavromatis K."/>
        </authorList>
    </citation>
    <scope>NUCLEOTIDE SEQUENCE [LARGE SCALE GENOMIC DNA]</scope>
    <source>
        <strain evidence="2">ATCC 700253 / DSM 10332 / NAL</strain>
    </source>
</reference>
<protein>
    <submittedName>
        <fullName evidence="1">Uncharacterized protein</fullName>
    </submittedName>
</protein>
<dbReference type="HOGENOM" id="CLU_2636708_0_0_9"/>
<gene>
    <name evidence="1" type="ordered locus">Sulac_0532</name>
</gene>
<dbReference type="Proteomes" id="UP000005439">
    <property type="component" value="Chromosome"/>
</dbReference>
<dbReference type="EMBL" id="CP003179">
    <property type="protein sequence ID" value="AEW04073.1"/>
    <property type="molecule type" value="Genomic_DNA"/>
</dbReference>
<dbReference type="KEGG" id="sap:Sulac_0532"/>
<evidence type="ECO:0000313" key="2">
    <source>
        <dbReference type="Proteomes" id="UP000005439"/>
    </source>
</evidence>
<sequence length="77" mass="8932">MSSVRVHDDLIAANLPELILHYNNWGHQLTHNPLADGLSAASYEQWLASINKRKLRLSYVELKEVLHRTHRPPQDRP</sequence>
<dbReference type="AlphaFoldDB" id="G8TZA4"/>
<name>G8TZA4_SULAD</name>
<evidence type="ECO:0000313" key="1">
    <source>
        <dbReference type="EMBL" id="AEW04073.1"/>
    </source>
</evidence>
<reference evidence="2" key="1">
    <citation type="submission" date="2011-12" db="EMBL/GenBank/DDBJ databases">
        <title>The complete genome of chromosome of Sulfobacillus acidophilus DSM 10332.</title>
        <authorList>
            <person name="Lucas S."/>
            <person name="Han J."/>
            <person name="Lapidus A."/>
            <person name="Bruce D."/>
            <person name="Goodwin L."/>
            <person name="Pitluck S."/>
            <person name="Peters L."/>
            <person name="Kyrpides N."/>
            <person name="Mavromatis K."/>
            <person name="Ivanova N."/>
            <person name="Mikhailova N."/>
            <person name="Chertkov O."/>
            <person name="Saunders E."/>
            <person name="Detter J.C."/>
            <person name="Tapia R."/>
            <person name="Han C."/>
            <person name="Land M."/>
            <person name="Hauser L."/>
            <person name="Markowitz V."/>
            <person name="Cheng J.-F."/>
            <person name="Hugenholtz P."/>
            <person name="Woyke T."/>
            <person name="Wu D."/>
            <person name="Pukall R."/>
            <person name="Gehrich-Schroeter G."/>
            <person name="Schneider S."/>
            <person name="Klenk H.-P."/>
            <person name="Eisen J.A."/>
        </authorList>
    </citation>
    <scope>NUCLEOTIDE SEQUENCE [LARGE SCALE GENOMIC DNA]</scope>
    <source>
        <strain evidence="2">ATCC 700253 / DSM 10332 / NAL</strain>
    </source>
</reference>
<dbReference type="PATRIC" id="fig|679936.5.peg.558"/>
<dbReference type="STRING" id="679936.Sulac_0532"/>
<proteinExistence type="predicted"/>
<keyword evidence="2" id="KW-1185">Reference proteome</keyword>